<sequence length="579" mass="63594">MKELFARYTNAVTKHRSLKPLSWLTEHVRAISSGDKLIVGVIGVVITISSIAGMFALERSFLVPVPAHGDILTEGEVGSPRFVNPLLAITDADRDVTALTYAGLMGLSGDGTLVPILAKSYTVSPDGKIYTFFIRNNAKFSDGTNVTAKDVAFTVQKAEDSTLKSPQFANWNGITVDAINPHTVRFTLPKPYAPFLENTTLGILPAHLWRNVPDEQFPFTNLTIKPVGAGPFVVSSVVHDASGIITEYDLSASKNYVLGEPYLNGIHMRFYARESDLAKALANGKVESAYGIPFAGAKTAPFSSVFGVFFNADKNPVFTNLPVRKALSLAINRKYITDEVLHGYATELFGPVPPGSGVKIPAVTDKKDYVATAASVLEKAGWTYDGVARQWVQRRKKLTFSSITIKTSNVPELKAVASAVRNDWKKLGIDVSIELYEPGDLNQNVIRPRKYEALLFGMVIGRDQDLFAFWHSSQQKDPGLNIALYANKKVDALLEDERTNGNASDRLKDLDSIESDISADYPAAFTHTPKFIYALPNNIHGVKIPQITIPADRFATVAKWYKNIDYVWPFLAQNSTISK</sequence>
<name>A0A3B0UPZ5_9ZZZZ</name>
<keyword evidence="3" id="KW-0732">Signal</keyword>
<dbReference type="Gene3D" id="3.10.105.10">
    <property type="entry name" value="Dipeptide-binding Protein, Domain 3"/>
    <property type="match status" value="1"/>
</dbReference>
<keyword evidence="4" id="KW-0812">Transmembrane</keyword>
<keyword evidence="4" id="KW-1133">Transmembrane helix</keyword>
<evidence type="ECO:0000256" key="1">
    <source>
        <dbReference type="ARBA" id="ARBA00005695"/>
    </source>
</evidence>
<dbReference type="GO" id="GO:0042597">
    <property type="term" value="C:periplasmic space"/>
    <property type="evidence" value="ECO:0007669"/>
    <property type="project" value="UniProtKB-ARBA"/>
</dbReference>
<dbReference type="InterPro" id="IPR030678">
    <property type="entry name" value="Peptide/Ni-bd"/>
</dbReference>
<organism evidence="6">
    <name type="scientific">hydrothermal vent metagenome</name>
    <dbReference type="NCBI Taxonomy" id="652676"/>
    <lineage>
        <taxon>unclassified sequences</taxon>
        <taxon>metagenomes</taxon>
        <taxon>ecological metagenomes</taxon>
    </lineage>
</organism>
<dbReference type="PIRSF" id="PIRSF002741">
    <property type="entry name" value="MppA"/>
    <property type="match status" value="1"/>
</dbReference>
<evidence type="ECO:0000256" key="4">
    <source>
        <dbReference type="SAM" id="Phobius"/>
    </source>
</evidence>
<protein>
    <recommendedName>
        <fullName evidence="5">Solute-binding protein family 5 domain-containing protein</fullName>
    </recommendedName>
</protein>
<dbReference type="Gene3D" id="3.90.76.10">
    <property type="entry name" value="Dipeptide-binding Protein, Domain 1"/>
    <property type="match status" value="1"/>
</dbReference>
<dbReference type="EMBL" id="UOEV01000083">
    <property type="protein sequence ID" value="VAW33135.1"/>
    <property type="molecule type" value="Genomic_DNA"/>
</dbReference>
<dbReference type="GO" id="GO:0043190">
    <property type="term" value="C:ATP-binding cassette (ABC) transporter complex"/>
    <property type="evidence" value="ECO:0007669"/>
    <property type="project" value="InterPro"/>
</dbReference>
<gene>
    <name evidence="6" type="ORF">MNBD_CPR01-470</name>
</gene>
<accession>A0A3B0UPZ5</accession>
<keyword evidence="4" id="KW-0472">Membrane</keyword>
<evidence type="ECO:0000313" key="6">
    <source>
        <dbReference type="EMBL" id="VAW33135.1"/>
    </source>
</evidence>
<dbReference type="PANTHER" id="PTHR30290">
    <property type="entry name" value="PERIPLASMIC BINDING COMPONENT OF ABC TRANSPORTER"/>
    <property type="match status" value="1"/>
</dbReference>
<feature type="domain" description="Solute-binding protein family 5" evidence="5">
    <location>
        <begin position="113"/>
        <end position="472"/>
    </location>
</feature>
<dbReference type="Pfam" id="PF00496">
    <property type="entry name" value="SBP_bac_5"/>
    <property type="match status" value="1"/>
</dbReference>
<comment type="similarity">
    <text evidence="1">Belongs to the bacterial solute-binding protein 5 family.</text>
</comment>
<dbReference type="GO" id="GO:0015833">
    <property type="term" value="P:peptide transport"/>
    <property type="evidence" value="ECO:0007669"/>
    <property type="project" value="TreeGrafter"/>
</dbReference>
<dbReference type="SUPFAM" id="SSF53850">
    <property type="entry name" value="Periplasmic binding protein-like II"/>
    <property type="match status" value="1"/>
</dbReference>
<evidence type="ECO:0000256" key="3">
    <source>
        <dbReference type="ARBA" id="ARBA00022729"/>
    </source>
</evidence>
<dbReference type="PANTHER" id="PTHR30290:SF9">
    <property type="entry name" value="OLIGOPEPTIDE-BINDING PROTEIN APPA"/>
    <property type="match status" value="1"/>
</dbReference>
<dbReference type="CDD" id="cd08513">
    <property type="entry name" value="PBP2_thermophilic_Hb8_like"/>
    <property type="match status" value="1"/>
</dbReference>
<dbReference type="InterPro" id="IPR039424">
    <property type="entry name" value="SBP_5"/>
</dbReference>
<keyword evidence="2" id="KW-0813">Transport</keyword>
<proteinExistence type="inferred from homology"/>
<reference evidence="6" key="1">
    <citation type="submission" date="2018-06" db="EMBL/GenBank/DDBJ databases">
        <authorList>
            <person name="Zhirakovskaya E."/>
        </authorList>
    </citation>
    <scope>NUCLEOTIDE SEQUENCE</scope>
</reference>
<evidence type="ECO:0000259" key="5">
    <source>
        <dbReference type="Pfam" id="PF00496"/>
    </source>
</evidence>
<feature type="transmembrane region" description="Helical" evidence="4">
    <location>
        <begin position="37"/>
        <end position="57"/>
    </location>
</feature>
<dbReference type="GO" id="GO:1904680">
    <property type="term" value="F:peptide transmembrane transporter activity"/>
    <property type="evidence" value="ECO:0007669"/>
    <property type="project" value="TreeGrafter"/>
</dbReference>
<dbReference type="InterPro" id="IPR000914">
    <property type="entry name" value="SBP_5_dom"/>
</dbReference>
<evidence type="ECO:0000256" key="2">
    <source>
        <dbReference type="ARBA" id="ARBA00022448"/>
    </source>
</evidence>
<dbReference type="AlphaFoldDB" id="A0A3B0UPZ5"/>
<dbReference type="Gene3D" id="3.40.190.10">
    <property type="entry name" value="Periplasmic binding protein-like II"/>
    <property type="match status" value="1"/>
</dbReference>